<reference evidence="1" key="1">
    <citation type="submission" date="2019-01" db="EMBL/GenBank/DDBJ databases">
        <title>Draft genome sequences of three monokaryotic isolates of the white-rot basidiomycete fungus Dichomitus squalens.</title>
        <authorList>
            <consortium name="DOE Joint Genome Institute"/>
            <person name="Lopez S.C."/>
            <person name="Andreopoulos B."/>
            <person name="Pangilinan J."/>
            <person name="Lipzen A."/>
            <person name="Riley R."/>
            <person name="Ahrendt S."/>
            <person name="Ng V."/>
            <person name="Barry K."/>
            <person name="Daum C."/>
            <person name="Grigoriev I.V."/>
            <person name="Hilden K.S."/>
            <person name="Makela M.R."/>
            <person name="de Vries R.P."/>
        </authorList>
    </citation>
    <scope>NUCLEOTIDE SEQUENCE [LARGE SCALE GENOMIC DNA]</scope>
    <source>
        <strain evidence="1">OM18370.1</strain>
    </source>
</reference>
<organism evidence="1">
    <name type="scientific">Dichomitus squalens</name>
    <dbReference type="NCBI Taxonomy" id="114155"/>
    <lineage>
        <taxon>Eukaryota</taxon>
        <taxon>Fungi</taxon>
        <taxon>Dikarya</taxon>
        <taxon>Basidiomycota</taxon>
        <taxon>Agaricomycotina</taxon>
        <taxon>Agaricomycetes</taxon>
        <taxon>Polyporales</taxon>
        <taxon>Polyporaceae</taxon>
        <taxon>Dichomitus</taxon>
    </lineage>
</organism>
<dbReference type="EMBL" id="ML143523">
    <property type="protein sequence ID" value="TBU22888.1"/>
    <property type="molecule type" value="Genomic_DNA"/>
</dbReference>
<sequence length="57" mass="6829">MHNKERGDRVKAQRERYATAKKAWEVEKKLAKQQWCKISWGKPKLGQIEQQPRLPKL</sequence>
<accession>A0A4Q9M9N7</accession>
<evidence type="ECO:0000313" key="1">
    <source>
        <dbReference type="EMBL" id="TBU22888.1"/>
    </source>
</evidence>
<proteinExistence type="predicted"/>
<protein>
    <submittedName>
        <fullName evidence="1">Uncharacterized protein</fullName>
    </submittedName>
</protein>
<dbReference type="Proteomes" id="UP000292957">
    <property type="component" value="Unassembled WGS sequence"/>
</dbReference>
<gene>
    <name evidence="1" type="ORF">BD311DRAFT_675084</name>
</gene>
<dbReference type="AlphaFoldDB" id="A0A4Q9M9N7"/>
<name>A0A4Q9M9N7_9APHY</name>